<dbReference type="Gene3D" id="1.10.10.10">
    <property type="entry name" value="Winged helix-like DNA-binding domain superfamily/Winged helix DNA-binding domain"/>
    <property type="match status" value="1"/>
</dbReference>
<gene>
    <name evidence="2" type="ORF">ACFQRB_19075</name>
</gene>
<dbReference type="Pfam" id="PF08461">
    <property type="entry name" value="WHD_RNase_R"/>
    <property type="match status" value="1"/>
</dbReference>
<dbReference type="InterPro" id="IPR036388">
    <property type="entry name" value="WH-like_DNA-bd_sf"/>
</dbReference>
<dbReference type="InterPro" id="IPR013668">
    <property type="entry name" value="RNase_R_HTH_12"/>
</dbReference>
<dbReference type="AlphaFoldDB" id="A0ABD5XSA4"/>
<comment type="caution">
    <text evidence="2">The sequence shown here is derived from an EMBL/GenBank/DDBJ whole genome shotgun (WGS) entry which is preliminary data.</text>
</comment>
<evidence type="ECO:0000259" key="1">
    <source>
        <dbReference type="Pfam" id="PF08461"/>
    </source>
</evidence>
<evidence type="ECO:0000313" key="2">
    <source>
        <dbReference type="EMBL" id="MFC7137982.1"/>
    </source>
</evidence>
<proteinExistence type="predicted"/>
<feature type="domain" description="Ribonuclease R winged-helix" evidence="1">
    <location>
        <begin position="6"/>
        <end position="66"/>
    </location>
</feature>
<keyword evidence="3" id="KW-1185">Reference proteome</keyword>
<protein>
    <submittedName>
        <fullName evidence="2">Winged-helix domain-containing protein</fullName>
    </submittedName>
</protein>
<dbReference type="InterPro" id="IPR036390">
    <property type="entry name" value="WH_DNA-bd_sf"/>
</dbReference>
<sequence>MSDSVVLEFFAEHDLELPPKALSRNLNRHGYDIGYSTVRLRVRKLAENGMLEKDDDGYYELTEKGRLWLDDELSAADLEGNEE</sequence>
<dbReference type="Proteomes" id="UP001596368">
    <property type="component" value="Unassembled WGS sequence"/>
</dbReference>
<dbReference type="EMBL" id="JBHSZG010000008">
    <property type="protein sequence ID" value="MFC7137982.1"/>
    <property type="molecule type" value="Genomic_DNA"/>
</dbReference>
<dbReference type="SUPFAM" id="SSF46785">
    <property type="entry name" value="Winged helix' DNA-binding domain"/>
    <property type="match status" value="1"/>
</dbReference>
<name>A0ABD5XSA4_9EURY</name>
<reference evidence="2 3" key="1">
    <citation type="journal article" date="2019" name="Int. J. Syst. Evol. Microbiol.">
        <title>The Global Catalogue of Microorganisms (GCM) 10K type strain sequencing project: providing services to taxonomists for standard genome sequencing and annotation.</title>
        <authorList>
            <consortium name="The Broad Institute Genomics Platform"/>
            <consortium name="The Broad Institute Genome Sequencing Center for Infectious Disease"/>
            <person name="Wu L."/>
            <person name="Ma J."/>
        </authorList>
    </citation>
    <scope>NUCLEOTIDE SEQUENCE [LARGE SCALE GENOMIC DNA]</scope>
    <source>
        <strain evidence="2 3">DT92</strain>
    </source>
</reference>
<organism evidence="2 3">
    <name type="scientific">Halobaculum litoreum</name>
    <dbReference type="NCBI Taxonomy" id="3031998"/>
    <lineage>
        <taxon>Archaea</taxon>
        <taxon>Methanobacteriati</taxon>
        <taxon>Methanobacteriota</taxon>
        <taxon>Stenosarchaea group</taxon>
        <taxon>Halobacteria</taxon>
        <taxon>Halobacteriales</taxon>
        <taxon>Haloferacaceae</taxon>
        <taxon>Halobaculum</taxon>
    </lineage>
</organism>
<evidence type="ECO:0000313" key="3">
    <source>
        <dbReference type="Proteomes" id="UP001596368"/>
    </source>
</evidence>
<accession>A0ABD5XSA4</accession>